<organism evidence="13 14">
    <name type="scientific">Candidatus Daviesbacteria bacterium RIFCSPHIGHO2_02_FULL_43_12</name>
    <dbReference type="NCBI Taxonomy" id="1797776"/>
    <lineage>
        <taxon>Bacteria</taxon>
        <taxon>Candidatus Daviesiibacteriota</taxon>
    </lineage>
</organism>
<protein>
    <recommendedName>
        <fullName evidence="6">UDP-glucose 4-epimerase</fullName>
        <ecNumber evidence="5">5.1.3.2</ecNumber>
    </recommendedName>
    <alternativeName>
        <fullName evidence="11">Galactowaldenase</fullName>
    </alternativeName>
    <alternativeName>
        <fullName evidence="10">UDP-galactose 4-epimerase</fullName>
    </alternativeName>
</protein>
<evidence type="ECO:0000313" key="13">
    <source>
        <dbReference type="EMBL" id="OGE41201.1"/>
    </source>
</evidence>
<evidence type="ECO:0000256" key="11">
    <source>
        <dbReference type="ARBA" id="ARBA00033067"/>
    </source>
</evidence>
<dbReference type="PANTHER" id="PTHR43725">
    <property type="entry name" value="UDP-GLUCOSE 4-EPIMERASE"/>
    <property type="match status" value="1"/>
</dbReference>
<evidence type="ECO:0000256" key="3">
    <source>
        <dbReference type="ARBA" id="ARBA00004947"/>
    </source>
</evidence>
<dbReference type="UniPathway" id="UPA00214"/>
<evidence type="ECO:0000313" key="14">
    <source>
        <dbReference type="Proteomes" id="UP000177328"/>
    </source>
</evidence>
<dbReference type="EC" id="5.1.3.2" evidence="5"/>
<evidence type="ECO:0000256" key="5">
    <source>
        <dbReference type="ARBA" id="ARBA00013189"/>
    </source>
</evidence>
<feature type="domain" description="NAD-dependent epimerase/dehydratase" evidence="12">
    <location>
        <begin position="5"/>
        <end position="259"/>
    </location>
</feature>
<keyword evidence="7" id="KW-0520">NAD</keyword>
<name>A0A1F5KKQ6_9BACT</name>
<dbReference type="EMBL" id="MFDD01000002">
    <property type="protein sequence ID" value="OGE41201.1"/>
    <property type="molecule type" value="Genomic_DNA"/>
</dbReference>
<dbReference type="Pfam" id="PF01370">
    <property type="entry name" value="Epimerase"/>
    <property type="match status" value="1"/>
</dbReference>
<dbReference type="Gene3D" id="3.90.25.10">
    <property type="entry name" value="UDP-galactose 4-epimerase, domain 1"/>
    <property type="match status" value="1"/>
</dbReference>
<comment type="cofactor">
    <cofactor evidence="2">
        <name>NAD(+)</name>
        <dbReference type="ChEBI" id="CHEBI:57540"/>
    </cofactor>
</comment>
<evidence type="ECO:0000259" key="12">
    <source>
        <dbReference type="Pfam" id="PF01370"/>
    </source>
</evidence>
<dbReference type="PANTHER" id="PTHR43725:SF53">
    <property type="entry name" value="UDP-ARABINOSE 4-EPIMERASE 1"/>
    <property type="match status" value="1"/>
</dbReference>
<sequence>MAKKVLVTGAGGYIGSINSYKLLEEGYDLVALDNFSTGFEEPLELLQNKYGLDRLKIYKLNLADNLMAIFRENSIDAVLHFAGALSVNESMENPIKYFSNNVAGTINLLQTMLQANVTNLVFSSTCATFGETEVEEINESHIQNPANPYGESKMIIEQMIRWLGKQSNLHYVVLRYFNVCGATDDGLIGDAKKPSVHLMQNAVKGALGLEEFALTYSPVATPDGSPIRDYVNVVDLADAHIRALEYLFNGGASQMINIGTGSGNSVLEVVRKVEEITGHKFALKKGEPRQGEYAKAIASIKKAQQVLGWSPTRSIEDSVRSLVKWYKARPQGWER</sequence>
<proteinExistence type="inferred from homology"/>
<comment type="caution">
    <text evidence="13">The sequence shown here is derived from an EMBL/GenBank/DDBJ whole genome shotgun (WGS) entry which is preliminary data.</text>
</comment>
<evidence type="ECO:0000256" key="1">
    <source>
        <dbReference type="ARBA" id="ARBA00000083"/>
    </source>
</evidence>
<comment type="catalytic activity">
    <reaction evidence="1">
        <text>UDP-alpha-D-glucose = UDP-alpha-D-galactose</text>
        <dbReference type="Rhea" id="RHEA:22168"/>
        <dbReference type="ChEBI" id="CHEBI:58885"/>
        <dbReference type="ChEBI" id="CHEBI:66914"/>
        <dbReference type="EC" id="5.1.3.2"/>
    </reaction>
</comment>
<dbReference type="NCBIfam" id="TIGR01179">
    <property type="entry name" value="galE"/>
    <property type="match status" value="1"/>
</dbReference>
<evidence type="ECO:0000256" key="6">
    <source>
        <dbReference type="ARBA" id="ARBA00018569"/>
    </source>
</evidence>
<dbReference type="InterPro" id="IPR001509">
    <property type="entry name" value="Epimerase_deHydtase"/>
</dbReference>
<dbReference type="GO" id="GO:0003978">
    <property type="term" value="F:UDP-glucose 4-epimerase activity"/>
    <property type="evidence" value="ECO:0007669"/>
    <property type="project" value="UniProtKB-EC"/>
</dbReference>
<dbReference type="Proteomes" id="UP000177328">
    <property type="component" value="Unassembled WGS sequence"/>
</dbReference>
<keyword evidence="9" id="KW-0119">Carbohydrate metabolism</keyword>
<dbReference type="Gene3D" id="3.40.50.720">
    <property type="entry name" value="NAD(P)-binding Rossmann-like Domain"/>
    <property type="match status" value="1"/>
</dbReference>
<comment type="similarity">
    <text evidence="4">Belongs to the NAD(P)-dependent epimerase/dehydratase family.</text>
</comment>
<keyword evidence="8" id="KW-0413">Isomerase</keyword>
<accession>A0A1F5KKQ6</accession>
<evidence type="ECO:0000256" key="7">
    <source>
        <dbReference type="ARBA" id="ARBA00023027"/>
    </source>
</evidence>
<evidence type="ECO:0000256" key="2">
    <source>
        <dbReference type="ARBA" id="ARBA00001911"/>
    </source>
</evidence>
<dbReference type="InterPro" id="IPR036291">
    <property type="entry name" value="NAD(P)-bd_dom_sf"/>
</dbReference>
<dbReference type="GO" id="GO:0033499">
    <property type="term" value="P:galactose catabolic process via UDP-galactose, Leloir pathway"/>
    <property type="evidence" value="ECO:0007669"/>
    <property type="project" value="TreeGrafter"/>
</dbReference>
<dbReference type="SUPFAM" id="SSF51735">
    <property type="entry name" value="NAD(P)-binding Rossmann-fold domains"/>
    <property type="match status" value="1"/>
</dbReference>
<reference evidence="13 14" key="1">
    <citation type="journal article" date="2016" name="Nat. Commun.">
        <title>Thousands of microbial genomes shed light on interconnected biogeochemical processes in an aquifer system.</title>
        <authorList>
            <person name="Anantharaman K."/>
            <person name="Brown C.T."/>
            <person name="Hug L.A."/>
            <person name="Sharon I."/>
            <person name="Castelle C.J."/>
            <person name="Probst A.J."/>
            <person name="Thomas B.C."/>
            <person name="Singh A."/>
            <person name="Wilkins M.J."/>
            <person name="Karaoz U."/>
            <person name="Brodie E.L."/>
            <person name="Williams K.H."/>
            <person name="Hubbard S.S."/>
            <person name="Banfield J.F."/>
        </authorList>
    </citation>
    <scope>NUCLEOTIDE SEQUENCE [LARGE SCALE GENOMIC DNA]</scope>
</reference>
<evidence type="ECO:0000256" key="10">
    <source>
        <dbReference type="ARBA" id="ARBA00031367"/>
    </source>
</evidence>
<evidence type="ECO:0000256" key="9">
    <source>
        <dbReference type="ARBA" id="ARBA00023277"/>
    </source>
</evidence>
<gene>
    <name evidence="13" type="ORF">A3D25_01570</name>
</gene>
<dbReference type="InterPro" id="IPR005886">
    <property type="entry name" value="UDP_G4E"/>
</dbReference>
<comment type="pathway">
    <text evidence="3">Carbohydrate metabolism; galactose metabolism.</text>
</comment>
<evidence type="ECO:0000256" key="4">
    <source>
        <dbReference type="ARBA" id="ARBA00007637"/>
    </source>
</evidence>
<evidence type="ECO:0000256" key="8">
    <source>
        <dbReference type="ARBA" id="ARBA00023235"/>
    </source>
</evidence>
<dbReference type="AlphaFoldDB" id="A0A1F5KKQ6"/>